<feature type="region of interest" description="Disordered" evidence="1">
    <location>
        <begin position="1"/>
        <end position="32"/>
    </location>
</feature>
<dbReference type="GO" id="GO:0000171">
    <property type="term" value="F:ribonuclease MRP activity"/>
    <property type="evidence" value="ECO:0007669"/>
    <property type="project" value="TreeGrafter"/>
</dbReference>
<dbReference type="Proteomes" id="UP000311382">
    <property type="component" value="Unassembled WGS sequence"/>
</dbReference>
<dbReference type="Pfam" id="PF08584">
    <property type="entry name" value="Ribonuc_P_40"/>
    <property type="match status" value="1"/>
</dbReference>
<dbReference type="EMBL" id="SOZI01000011">
    <property type="protein sequence ID" value="TNY23466.1"/>
    <property type="molecule type" value="Genomic_DNA"/>
</dbReference>
<dbReference type="GO" id="GO:0000447">
    <property type="term" value="P:endonucleolytic cleavage in ITS1 to separate SSU-rRNA from 5.8S rRNA and LSU-rRNA from tricistronic rRNA transcript (SSU-rRNA, 5.8S rRNA, LSU-rRNA)"/>
    <property type="evidence" value="ECO:0007669"/>
    <property type="project" value="TreeGrafter"/>
</dbReference>
<feature type="region of interest" description="Disordered" evidence="1">
    <location>
        <begin position="386"/>
        <end position="428"/>
    </location>
</feature>
<dbReference type="GO" id="GO:0001682">
    <property type="term" value="P:tRNA 5'-leader removal"/>
    <property type="evidence" value="ECO:0007669"/>
    <property type="project" value="InterPro"/>
</dbReference>
<name>A0A5C5G4L1_9BASI</name>
<dbReference type="InterPro" id="IPR013893">
    <property type="entry name" value="RNase_P_Rpp40"/>
</dbReference>
<dbReference type="AlphaFoldDB" id="A0A5C5G4L1"/>
<protein>
    <submittedName>
        <fullName evidence="2">Proteophosphoglycan ppg4</fullName>
    </submittedName>
</protein>
<dbReference type="GO" id="GO:0000172">
    <property type="term" value="C:ribonuclease MRP complex"/>
    <property type="evidence" value="ECO:0007669"/>
    <property type="project" value="TreeGrafter"/>
</dbReference>
<evidence type="ECO:0000313" key="3">
    <source>
        <dbReference type="Proteomes" id="UP000311382"/>
    </source>
</evidence>
<proteinExistence type="predicted"/>
<dbReference type="GO" id="GO:0030681">
    <property type="term" value="C:multimeric ribonuclease P complex"/>
    <property type="evidence" value="ECO:0007669"/>
    <property type="project" value="TreeGrafter"/>
</dbReference>
<organism evidence="2 3">
    <name type="scientific">Rhodotorula diobovata</name>
    <dbReference type="NCBI Taxonomy" id="5288"/>
    <lineage>
        <taxon>Eukaryota</taxon>
        <taxon>Fungi</taxon>
        <taxon>Dikarya</taxon>
        <taxon>Basidiomycota</taxon>
        <taxon>Pucciniomycotina</taxon>
        <taxon>Microbotryomycetes</taxon>
        <taxon>Sporidiobolales</taxon>
        <taxon>Sporidiobolaceae</taxon>
        <taxon>Rhodotorula</taxon>
    </lineage>
</organism>
<gene>
    <name evidence="2" type="ORF">DMC30DRAFT_372715</name>
</gene>
<sequence>MNAHHKKSTYKPPAPVQRSRYSSGTALVADTASPEGARPRLARLAKAVERLPFGWQLDAIIPSLGSTNAQHFTKELQDAVDEACVSYLCEGVNLADLLEPEFLNSFVRSGSLVALSLDDSEGEDVVAIDGRGRLVLSVSKDTYELLGLPGRASAYGTFRQRFIIELSLRDASFRAGKPGFERTKRALRNWPRQTDLLDELRGHGAPKGEGKTFDLVMAFTDADGNSKPLTLPSPLRAHRLPATLHTSTLRSVLIPRPSSLPAPQPAPAKKQRTSSGAFRAPPREADDPAVFWEAYREWAGLVRLGATDKLRAAAGGEEEGDDAWGVEGDKCDEGEVAVLSWSGLLHPKALSRALQSVLSNLSLSPPLPFLDLSLTPFAHAPLSHLSAASPPVVGTSKRPNGKKRKRGRGRGEEEEADRARVEDEGGWACVLRPREEGQGAIEWHLWEGQ</sequence>
<comment type="caution">
    <text evidence="2">The sequence shown here is derived from an EMBL/GenBank/DDBJ whole genome shotgun (WGS) entry which is preliminary data.</text>
</comment>
<dbReference type="PANTHER" id="PTHR15396:SF1">
    <property type="entry name" value="RIBONUCLEASE P PROTEIN SUBUNIT P40"/>
    <property type="match status" value="1"/>
</dbReference>
<evidence type="ECO:0000256" key="1">
    <source>
        <dbReference type="SAM" id="MobiDB-lite"/>
    </source>
</evidence>
<evidence type="ECO:0000313" key="2">
    <source>
        <dbReference type="EMBL" id="TNY23466.1"/>
    </source>
</evidence>
<feature type="compositionally biased region" description="Basic residues" evidence="1">
    <location>
        <begin position="399"/>
        <end position="408"/>
    </location>
</feature>
<accession>A0A5C5G4L1</accession>
<keyword evidence="3" id="KW-1185">Reference proteome</keyword>
<dbReference type="STRING" id="5288.A0A5C5G4L1"/>
<dbReference type="GO" id="GO:0004526">
    <property type="term" value="F:ribonuclease P activity"/>
    <property type="evidence" value="ECO:0007669"/>
    <property type="project" value="TreeGrafter"/>
</dbReference>
<dbReference type="PANTHER" id="PTHR15396">
    <property type="entry name" value="RIBONUCLEASE P PROTEIN SUBUNIT P40"/>
    <property type="match status" value="1"/>
</dbReference>
<dbReference type="OrthoDB" id="63112at2759"/>
<reference evidence="2 3" key="1">
    <citation type="submission" date="2019-03" db="EMBL/GenBank/DDBJ databases">
        <title>Rhodosporidium diobovatum UCD-FST 08-225 genome sequencing, assembly, and annotation.</title>
        <authorList>
            <person name="Fakankun I.U."/>
            <person name="Fristensky B."/>
            <person name="Levin D.B."/>
        </authorList>
    </citation>
    <scope>NUCLEOTIDE SEQUENCE [LARGE SCALE GENOMIC DNA]</scope>
    <source>
        <strain evidence="2 3">UCD-FST 08-225</strain>
    </source>
</reference>
<feature type="region of interest" description="Disordered" evidence="1">
    <location>
        <begin position="255"/>
        <end position="283"/>
    </location>
</feature>